<evidence type="ECO:0000259" key="2">
    <source>
        <dbReference type="Pfam" id="PF18169"/>
    </source>
</evidence>
<accession>A0A2R4WLN5</accession>
<keyword evidence="1" id="KW-1133">Transmembrane helix</keyword>
<keyword evidence="4" id="KW-1185">Reference proteome</keyword>
<dbReference type="AlphaFoldDB" id="A0A2R4WLN5"/>
<protein>
    <recommendedName>
        <fullName evidence="2">SMODS and SLOG-associating 2TM effector domain-containing protein</fullName>
    </recommendedName>
</protein>
<keyword evidence="1" id="KW-0472">Membrane</keyword>
<feature type="transmembrane region" description="Helical" evidence="1">
    <location>
        <begin position="166"/>
        <end position="187"/>
    </location>
</feature>
<reference evidence="3 4" key="1">
    <citation type="submission" date="2018-04" db="EMBL/GenBank/DDBJ databases">
        <title>Methylobacterium sp. PR1016A genome.</title>
        <authorList>
            <person name="Park W."/>
        </authorList>
    </citation>
    <scope>NUCLEOTIDE SEQUENCE [LARGE SCALE GENOMIC DNA]</scope>
    <source>
        <strain evidence="3 4">PR1016A</strain>
    </source>
</reference>
<feature type="domain" description="SMODS and SLOG-associating 2TM effector" evidence="2">
    <location>
        <begin position="1"/>
        <end position="171"/>
    </location>
</feature>
<dbReference type="EMBL" id="CP028843">
    <property type="protein sequence ID" value="AWB22449.1"/>
    <property type="molecule type" value="Genomic_DNA"/>
</dbReference>
<proteinExistence type="predicted"/>
<evidence type="ECO:0000256" key="1">
    <source>
        <dbReference type="SAM" id="Phobius"/>
    </source>
</evidence>
<dbReference type="OrthoDB" id="8778886at2"/>
<dbReference type="Proteomes" id="UP000244755">
    <property type="component" value="Chromosome 1"/>
</dbReference>
<sequence length="189" mass="21326">MDRAGLLKAIANTGYNVGFGAKKHFATFDLVEKVPGWIGFISSAVGIFALVWEPLSAKVPSACLAVLGLCNVYIAAYRSKEYDEVGRKLTQIYNQLRDLYYEVQGGSDVEQSHARLAELESSFYAASISKQILFSDWFTHYKFFAQQERAWINEQRKFTWKDMVPLSLRIALVIFSLALPAGLYLLAHK</sequence>
<evidence type="ECO:0000313" key="4">
    <source>
        <dbReference type="Proteomes" id="UP000244755"/>
    </source>
</evidence>
<dbReference type="Pfam" id="PF18169">
    <property type="entry name" value="SLATT_6"/>
    <property type="match status" value="1"/>
</dbReference>
<dbReference type="InterPro" id="IPR041119">
    <property type="entry name" value="SLATT_6"/>
</dbReference>
<evidence type="ECO:0000313" key="3">
    <source>
        <dbReference type="EMBL" id="AWB22449.1"/>
    </source>
</evidence>
<name>A0A2R4WLN5_9HYPH</name>
<keyword evidence="1" id="KW-0812">Transmembrane</keyword>
<dbReference type="NCBIfam" id="NF033630">
    <property type="entry name" value="SLATT_6"/>
    <property type="match status" value="1"/>
</dbReference>
<dbReference type="KEGG" id="mee:DA075_17290"/>
<dbReference type="RefSeq" id="WP_099954284.1">
    <property type="nucleotide sequence ID" value="NZ_CP028843.1"/>
</dbReference>
<organism evidence="3 4">
    <name type="scientific">Methylobacterium currus</name>
    <dbReference type="NCBI Taxonomy" id="2051553"/>
    <lineage>
        <taxon>Bacteria</taxon>
        <taxon>Pseudomonadati</taxon>
        <taxon>Pseudomonadota</taxon>
        <taxon>Alphaproteobacteria</taxon>
        <taxon>Hyphomicrobiales</taxon>
        <taxon>Methylobacteriaceae</taxon>
        <taxon>Methylobacterium</taxon>
    </lineage>
</organism>
<gene>
    <name evidence="3" type="ORF">DA075_17290</name>
</gene>